<comment type="function">
    <text evidence="8">Binds and transfers iron-sulfur (Fe-S) clusters to target apoproteins. Can hydrolyze ATP.</text>
</comment>
<dbReference type="GO" id="GO:0016226">
    <property type="term" value="P:iron-sulfur cluster assembly"/>
    <property type="evidence" value="ECO:0007669"/>
    <property type="project" value="InterPro"/>
</dbReference>
<evidence type="ECO:0000256" key="2">
    <source>
        <dbReference type="ARBA" id="ARBA00008205"/>
    </source>
</evidence>
<keyword evidence="3 8" id="KW-0479">Metal-binding</keyword>
<dbReference type="PROSITE" id="PS01215">
    <property type="entry name" value="MRP"/>
    <property type="match status" value="1"/>
</dbReference>
<dbReference type="SUPFAM" id="SSF52540">
    <property type="entry name" value="P-loop containing nucleoside triphosphate hydrolases"/>
    <property type="match status" value="1"/>
</dbReference>
<dbReference type="SUPFAM" id="SSF117916">
    <property type="entry name" value="Fe-S cluster assembly (FSCA) domain-like"/>
    <property type="match status" value="1"/>
</dbReference>
<dbReference type="GO" id="GO:0140663">
    <property type="term" value="F:ATP-dependent FeS chaperone activity"/>
    <property type="evidence" value="ECO:0007669"/>
    <property type="project" value="InterPro"/>
</dbReference>
<evidence type="ECO:0000256" key="8">
    <source>
        <dbReference type="HAMAP-Rule" id="MF_02040"/>
    </source>
</evidence>
<comment type="similarity">
    <text evidence="8">Belongs to the Mrp/NBP35 ATP-binding proteins family.</text>
</comment>
<reference evidence="10 11" key="1">
    <citation type="journal article" date="2018" name="ISME J.">
        <title>A methanotrophic archaeon couples anaerobic oxidation of methane to Fe(III) reduction.</title>
        <authorList>
            <person name="Cai C."/>
            <person name="Leu A.O."/>
            <person name="Xie G.J."/>
            <person name="Guo J."/>
            <person name="Feng Y."/>
            <person name="Zhao J.X."/>
            <person name="Tyson G.W."/>
            <person name="Yuan Z."/>
            <person name="Hu S."/>
        </authorList>
    </citation>
    <scope>NUCLEOTIDE SEQUENCE [LARGE SCALE GENOMIC DNA]</scope>
    <source>
        <strain evidence="10">FeB_12</strain>
    </source>
</reference>
<dbReference type="PANTHER" id="PTHR42961">
    <property type="entry name" value="IRON-SULFUR PROTEIN NUBPL"/>
    <property type="match status" value="1"/>
</dbReference>
<dbReference type="Gene3D" id="3.40.50.300">
    <property type="entry name" value="P-loop containing nucleotide triphosphate hydrolases"/>
    <property type="match status" value="1"/>
</dbReference>
<dbReference type="PANTHER" id="PTHR42961:SF2">
    <property type="entry name" value="IRON-SULFUR PROTEIN NUBPL"/>
    <property type="match status" value="1"/>
</dbReference>
<accession>A0A855X386</accession>
<evidence type="ECO:0000256" key="5">
    <source>
        <dbReference type="ARBA" id="ARBA00022840"/>
    </source>
</evidence>
<dbReference type="Pfam" id="PF01883">
    <property type="entry name" value="FeS_assembly_P"/>
    <property type="match status" value="1"/>
</dbReference>
<keyword evidence="7 8" id="KW-0411">Iron-sulfur</keyword>
<dbReference type="InterPro" id="IPR034904">
    <property type="entry name" value="FSCA_dom_sf"/>
</dbReference>
<dbReference type="GO" id="GO:0051539">
    <property type="term" value="F:4 iron, 4 sulfur cluster binding"/>
    <property type="evidence" value="ECO:0007669"/>
    <property type="project" value="TreeGrafter"/>
</dbReference>
<evidence type="ECO:0000256" key="3">
    <source>
        <dbReference type="ARBA" id="ARBA00022723"/>
    </source>
</evidence>
<dbReference type="EMBL" id="PQAP01000201">
    <property type="protein sequence ID" value="PWB68430.1"/>
    <property type="molecule type" value="Genomic_DNA"/>
</dbReference>
<dbReference type="InterPro" id="IPR019591">
    <property type="entry name" value="Mrp/NBP35_ATP-bd"/>
</dbReference>
<dbReference type="Gene3D" id="3.30.300.130">
    <property type="entry name" value="Fe-S cluster assembly (FSCA)"/>
    <property type="match status" value="1"/>
</dbReference>
<keyword evidence="8" id="KW-0378">Hydrolase</keyword>
<proteinExistence type="inferred from homology"/>
<dbReference type="HAMAP" id="MF_02040">
    <property type="entry name" value="Mrp_NBP35"/>
    <property type="match status" value="1"/>
</dbReference>
<feature type="binding site" evidence="8">
    <location>
        <begin position="115"/>
        <end position="122"/>
    </location>
    <ligand>
        <name>ATP</name>
        <dbReference type="ChEBI" id="CHEBI:30616"/>
    </ligand>
</feature>
<dbReference type="AlphaFoldDB" id="A0A855X386"/>
<comment type="caution">
    <text evidence="10">The sequence shown here is derived from an EMBL/GenBank/DDBJ whole genome shotgun (WGS) entry which is preliminary data.</text>
</comment>
<evidence type="ECO:0000256" key="6">
    <source>
        <dbReference type="ARBA" id="ARBA00023004"/>
    </source>
</evidence>
<comment type="similarity">
    <text evidence="1">In the N-terminal section; belongs to the MIP18 family.</text>
</comment>
<dbReference type="GO" id="GO:0016887">
    <property type="term" value="F:ATP hydrolysis activity"/>
    <property type="evidence" value="ECO:0007669"/>
    <property type="project" value="UniProtKB-UniRule"/>
</dbReference>
<protein>
    <recommendedName>
        <fullName evidence="8">Iron-sulfur cluster carrier protein</fullName>
    </recommendedName>
</protein>
<dbReference type="GO" id="GO:0046872">
    <property type="term" value="F:metal ion binding"/>
    <property type="evidence" value="ECO:0007669"/>
    <property type="project" value="UniProtKB-KW"/>
</dbReference>
<dbReference type="InterPro" id="IPR044304">
    <property type="entry name" value="NUBPL-like"/>
</dbReference>
<gene>
    <name evidence="10" type="ORF">C3F09_11635</name>
</gene>
<dbReference type="FunFam" id="3.40.50.300:FF:001119">
    <property type="entry name" value="Iron-sulfur cluster carrier protein"/>
    <property type="match status" value="1"/>
</dbReference>
<keyword evidence="6 8" id="KW-0408">Iron</keyword>
<evidence type="ECO:0000313" key="11">
    <source>
        <dbReference type="Proteomes" id="UP000250918"/>
    </source>
</evidence>
<dbReference type="InterPro" id="IPR027417">
    <property type="entry name" value="P-loop_NTPase"/>
</dbReference>
<dbReference type="InterPro" id="IPR000808">
    <property type="entry name" value="Mrp-like_CS"/>
</dbReference>
<evidence type="ECO:0000313" key="10">
    <source>
        <dbReference type="EMBL" id="PWB68430.1"/>
    </source>
</evidence>
<dbReference type="InterPro" id="IPR033756">
    <property type="entry name" value="YlxH/NBP35"/>
</dbReference>
<dbReference type="CDD" id="cd02037">
    <property type="entry name" value="Mrp_NBP35"/>
    <property type="match status" value="1"/>
</dbReference>
<evidence type="ECO:0000256" key="4">
    <source>
        <dbReference type="ARBA" id="ARBA00022741"/>
    </source>
</evidence>
<dbReference type="InterPro" id="IPR002744">
    <property type="entry name" value="MIP18-like"/>
</dbReference>
<comment type="subunit">
    <text evidence="8">Homodimer.</text>
</comment>
<evidence type="ECO:0000259" key="9">
    <source>
        <dbReference type="Pfam" id="PF01883"/>
    </source>
</evidence>
<dbReference type="Proteomes" id="UP000250918">
    <property type="component" value="Unassembled WGS sequence"/>
</dbReference>
<organism evidence="10 11">
    <name type="scientific">candidate division GN15 bacterium</name>
    <dbReference type="NCBI Taxonomy" id="2072418"/>
    <lineage>
        <taxon>Bacteria</taxon>
        <taxon>candidate division GN15</taxon>
    </lineage>
</organism>
<sequence length="351" mass="37429">MISKEAVLHILSGIQDPELKRSLTELDMVKSVEINGGDVVVGITLTVPGCPLKAKINDDVTRGVGLIPGVESVRVVFDVMTDQQREKLKAQLGIGGREAVSIVNFAKRFIAVTSGKGGVGKSTVTVNLAAALARKGHMVGLLDADVYGFSIPRMLGVSGQPTIIDDKIVPLRKGDNLQVVSMGFFVHEDDPVIWRGPLLHKAINQFLTDVVWDDLDFLLLDLPPGTGDVTLTIAQSIPAAELLVVTTPQATATHVAGRVAKLAARTNLKVIGVIENMSYFENNGHREYIFGQGGGQELAKRLGVQFLGEIPLSTSIREGGDLGKPAAIDGSPQQIAMFEQLASAIETKQQG</sequence>
<keyword evidence="4 8" id="KW-0547">Nucleotide-binding</keyword>
<feature type="domain" description="MIP18 family-like" evidence="9">
    <location>
        <begin position="4"/>
        <end position="75"/>
    </location>
</feature>
<comment type="similarity">
    <text evidence="2">In the C-terminal section; belongs to the Mrp/NBP35 ATP-binding proteins family.</text>
</comment>
<dbReference type="Pfam" id="PF10609">
    <property type="entry name" value="ParA"/>
    <property type="match status" value="1"/>
</dbReference>
<evidence type="ECO:0000256" key="7">
    <source>
        <dbReference type="ARBA" id="ARBA00023014"/>
    </source>
</evidence>
<keyword evidence="5 8" id="KW-0067">ATP-binding</keyword>
<name>A0A855X386_9BACT</name>
<evidence type="ECO:0000256" key="1">
    <source>
        <dbReference type="ARBA" id="ARBA00007352"/>
    </source>
</evidence>
<dbReference type="GO" id="GO:0005524">
    <property type="term" value="F:ATP binding"/>
    <property type="evidence" value="ECO:0007669"/>
    <property type="project" value="UniProtKB-UniRule"/>
</dbReference>